<dbReference type="PANTHER" id="PTHR10145">
    <property type="entry name" value="TRANSCRIPTION ELONGATION FACTOR SPT6"/>
    <property type="match status" value="1"/>
</dbReference>
<dbReference type="InterPro" id="IPR032706">
    <property type="entry name" value="Spt6_HHH"/>
</dbReference>
<feature type="region of interest" description="Disordered" evidence="7">
    <location>
        <begin position="1574"/>
        <end position="1684"/>
    </location>
</feature>
<dbReference type="PROSITE" id="PS50001">
    <property type="entry name" value="SH2"/>
    <property type="match status" value="1"/>
</dbReference>
<comment type="function">
    <text evidence="5">Histone H3-H4 chaperone that plays a role in maintenance of chromatin structure during RNA polymerase II transcription elongation.</text>
</comment>
<dbReference type="InterPro" id="IPR055179">
    <property type="entry name" value="Tex-like_central_region"/>
</dbReference>
<dbReference type="InterPro" id="IPR037027">
    <property type="entry name" value="YqgF/RNaseH-like_dom_sf"/>
</dbReference>
<dbReference type="InterPro" id="IPR035420">
    <property type="entry name" value="Spt6_SH2"/>
</dbReference>
<dbReference type="FunFam" id="3.30.420.140:FF:000004">
    <property type="entry name" value="Transcription elongation factor spt6"/>
    <property type="match status" value="1"/>
</dbReference>
<dbReference type="SMART" id="SM00732">
    <property type="entry name" value="YqgFc"/>
    <property type="match status" value="1"/>
</dbReference>
<dbReference type="SUPFAM" id="SSF47781">
    <property type="entry name" value="RuvA domain 2-like"/>
    <property type="match status" value="1"/>
</dbReference>
<dbReference type="GO" id="GO:0034728">
    <property type="term" value="P:nucleosome organization"/>
    <property type="evidence" value="ECO:0007669"/>
    <property type="project" value="TreeGrafter"/>
</dbReference>
<keyword evidence="4 5" id="KW-0539">Nucleus</keyword>
<dbReference type="Gene3D" id="1.10.150.850">
    <property type="entry name" value="Spt6, helix-hairpin-helix domain"/>
    <property type="match status" value="1"/>
</dbReference>
<dbReference type="InterPro" id="IPR035018">
    <property type="entry name" value="Spt6_SH2_C"/>
</dbReference>
<feature type="region of interest" description="Disordered" evidence="7">
    <location>
        <begin position="336"/>
        <end position="360"/>
    </location>
</feature>
<comment type="subcellular location">
    <subcellularLocation>
        <location evidence="1 5">Nucleus</location>
    </subcellularLocation>
</comment>
<dbReference type="FunFam" id="1.10.150.850:FF:000004">
    <property type="entry name" value="Transcription elongation factor SPT6"/>
    <property type="match status" value="1"/>
</dbReference>
<dbReference type="PANTHER" id="PTHR10145:SF6">
    <property type="entry name" value="TRANSCRIPTION ELONGATION FACTOR SPT6"/>
    <property type="match status" value="1"/>
</dbReference>
<keyword evidence="3 5" id="KW-0804">Transcription</keyword>
<gene>
    <name evidence="9" type="ORF">J437_LFUL004208</name>
</gene>
<dbReference type="GO" id="GO:0042393">
    <property type="term" value="F:histone binding"/>
    <property type="evidence" value="ECO:0007669"/>
    <property type="project" value="TreeGrafter"/>
</dbReference>
<feature type="compositionally biased region" description="Basic and acidic residues" evidence="7">
    <location>
        <begin position="46"/>
        <end position="56"/>
    </location>
</feature>
<dbReference type="Gene3D" id="1.10.3500.10">
    <property type="entry name" value="Tex N-terminal region-like"/>
    <property type="match status" value="1"/>
</dbReference>
<dbReference type="InterPro" id="IPR017072">
    <property type="entry name" value="TF_Spt6"/>
</dbReference>
<dbReference type="InterPro" id="IPR028083">
    <property type="entry name" value="Spt6_acidic_N_dom"/>
</dbReference>
<dbReference type="InterPro" id="IPR036860">
    <property type="entry name" value="SH2_dom_sf"/>
</dbReference>
<dbReference type="Proteomes" id="UP000792457">
    <property type="component" value="Unassembled WGS sequence"/>
</dbReference>
<feature type="domain" description="SH2" evidence="8">
    <location>
        <begin position="1190"/>
        <end position="1280"/>
    </location>
</feature>
<dbReference type="GO" id="GO:0140673">
    <property type="term" value="P:transcription elongation-coupled chromatin remodeling"/>
    <property type="evidence" value="ECO:0007669"/>
    <property type="project" value="InterPro"/>
</dbReference>
<dbReference type="InterPro" id="IPR006641">
    <property type="entry name" value="YqgF/RNaseH-like_dom"/>
</dbReference>
<dbReference type="InterPro" id="IPR035019">
    <property type="entry name" value="Spt6_SH2_N"/>
</dbReference>
<feature type="compositionally biased region" description="Basic and acidic residues" evidence="7">
    <location>
        <begin position="130"/>
        <end position="140"/>
    </location>
</feature>
<dbReference type="InterPro" id="IPR042066">
    <property type="entry name" value="Spt6_death-like"/>
</dbReference>
<feature type="compositionally biased region" description="Polar residues" evidence="7">
    <location>
        <begin position="1644"/>
        <end position="1670"/>
    </location>
</feature>
<feature type="compositionally biased region" description="Acidic residues" evidence="7">
    <location>
        <begin position="34"/>
        <end position="45"/>
    </location>
</feature>
<dbReference type="EMBL" id="KZ308199">
    <property type="protein sequence ID" value="KAG8224517.1"/>
    <property type="molecule type" value="Genomic_DNA"/>
</dbReference>
<feature type="compositionally biased region" description="Acidic residues" evidence="7">
    <location>
        <begin position="83"/>
        <end position="101"/>
    </location>
</feature>
<dbReference type="Pfam" id="PF14632">
    <property type="entry name" value="SPT6_acidic"/>
    <property type="match status" value="1"/>
</dbReference>
<feature type="region of interest" description="Disordered" evidence="7">
    <location>
        <begin position="1"/>
        <end position="103"/>
    </location>
</feature>
<dbReference type="InterPro" id="IPR010994">
    <property type="entry name" value="RuvA_2-like"/>
</dbReference>
<dbReference type="OrthoDB" id="343921at2759"/>
<organism evidence="9 10">
    <name type="scientific">Ladona fulva</name>
    <name type="common">Scarce chaser dragonfly</name>
    <name type="synonym">Libellula fulva</name>
    <dbReference type="NCBI Taxonomy" id="123851"/>
    <lineage>
        <taxon>Eukaryota</taxon>
        <taxon>Metazoa</taxon>
        <taxon>Ecdysozoa</taxon>
        <taxon>Arthropoda</taxon>
        <taxon>Hexapoda</taxon>
        <taxon>Insecta</taxon>
        <taxon>Pterygota</taxon>
        <taxon>Palaeoptera</taxon>
        <taxon>Odonata</taxon>
        <taxon>Epiprocta</taxon>
        <taxon>Anisoptera</taxon>
        <taxon>Libelluloidea</taxon>
        <taxon>Libellulidae</taxon>
        <taxon>Ladona</taxon>
    </lineage>
</organism>
<feature type="compositionally biased region" description="Basic residues" evidence="7">
    <location>
        <begin position="499"/>
        <end position="512"/>
    </location>
</feature>
<evidence type="ECO:0000313" key="9">
    <source>
        <dbReference type="EMBL" id="KAG8224517.1"/>
    </source>
</evidence>
<accession>A0A8K0JYX8</accession>
<dbReference type="Gene3D" id="1.10.10.2740">
    <property type="entry name" value="Spt6, Death-like domain"/>
    <property type="match status" value="1"/>
</dbReference>
<dbReference type="SUPFAM" id="SSF53098">
    <property type="entry name" value="Ribonuclease H-like"/>
    <property type="match status" value="1"/>
</dbReference>
<comment type="similarity">
    <text evidence="2 5">Belongs to the SPT6 family.</text>
</comment>
<feature type="compositionally biased region" description="Polar residues" evidence="7">
    <location>
        <begin position="1576"/>
        <end position="1594"/>
    </location>
</feature>
<dbReference type="SUPFAM" id="SSF55550">
    <property type="entry name" value="SH2 domain"/>
    <property type="match status" value="2"/>
</dbReference>
<dbReference type="SMART" id="SM00252">
    <property type="entry name" value="SH2"/>
    <property type="match status" value="1"/>
</dbReference>
<feature type="region of interest" description="Disordered" evidence="7">
    <location>
        <begin position="119"/>
        <end position="193"/>
    </location>
</feature>
<dbReference type="FunFam" id="1.10.10.650:FF:000002">
    <property type="entry name" value="Transcription elongation factor spt6"/>
    <property type="match status" value="1"/>
</dbReference>
<dbReference type="InterPro" id="IPR023319">
    <property type="entry name" value="Tex-like_HTH_dom_sf"/>
</dbReference>
<feature type="region of interest" description="Disordered" evidence="7">
    <location>
        <begin position="1383"/>
        <end position="1407"/>
    </location>
</feature>
<reference evidence="9" key="2">
    <citation type="submission" date="2017-10" db="EMBL/GenBank/DDBJ databases">
        <title>Ladona fulva Genome sequencing and assembly.</title>
        <authorList>
            <person name="Murali S."/>
            <person name="Richards S."/>
            <person name="Bandaranaike D."/>
            <person name="Bellair M."/>
            <person name="Blankenburg K."/>
            <person name="Chao H."/>
            <person name="Dinh H."/>
            <person name="Doddapaneni H."/>
            <person name="Dugan-Rocha S."/>
            <person name="Elkadiri S."/>
            <person name="Gnanaolivu R."/>
            <person name="Hernandez B."/>
            <person name="Skinner E."/>
            <person name="Javaid M."/>
            <person name="Lee S."/>
            <person name="Li M."/>
            <person name="Ming W."/>
            <person name="Munidasa M."/>
            <person name="Muniz J."/>
            <person name="Nguyen L."/>
            <person name="Hughes D."/>
            <person name="Osuji N."/>
            <person name="Pu L.-L."/>
            <person name="Puazo M."/>
            <person name="Qu C."/>
            <person name="Quiroz J."/>
            <person name="Raj R."/>
            <person name="Weissenberger G."/>
            <person name="Xin Y."/>
            <person name="Zou X."/>
            <person name="Han Y."/>
            <person name="Worley K."/>
            <person name="Muzny D."/>
            <person name="Gibbs R."/>
        </authorList>
    </citation>
    <scope>NUCLEOTIDE SEQUENCE</scope>
    <source>
        <strain evidence="9">Sampled in the wild</strain>
    </source>
</reference>
<dbReference type="Pfam" id="PF22706">
    <property type="entry name" value="Tex_central_region"/>
    <property type="match status" value="1"/>
</dbReference>
<dbReference type="InterPro" id="IPR012337">
    <property type="entry name" value="RNaseH-like_sf"/>
</dbReference>
<dbReference type="SUPFAM" id="SSF158832">
    <property type="entry name" value="Tex N-terminal region-like"/>
    <property type="match status" value="1"/>
</dbReference>
<dbReference type="FunFam" id="1.10.150.850:FF:000003">
    <property type="entry name" value="Transcription elongation factor spt6"/>
    <property type="match status" value="1"/>
</dbReference>
<evidence type="ECO:0000256" key="5">
    <source>
        <dbReference type="PIRNR" id="PIRNR036947"/>
    </source>
</evidence>
<dbReference type="Pfam" id="PF14639">
    <property type="entry name" value="YqgF"/>
    <property type="match status" value="1"/>
</dbReference>
<dbReference type="InterPro" id="IPR000980">
    <property type="entry name" value="SH2"/>
</dbReference>
<dbReference type="InterPro" id="IPR028231">
    <property type="entry name" value="Spt6_YqgF"/>
</dbReference>
<dbReference type="CDD" id="cd09928">
    <property type="entry name" value="SH2_Cterm_SPT6_like"/>
    <property type="match status" value="1"/>
</dbReference>
<dbReference type="PIRSF" id="PIRSF036947">
    <property type="entry name" value="Spt6"/>
    <property type="match status" value="1"/>
</dbReference>
<evidence type="ECO:0000259" key="8">
    <source>
        <dbReference type="PROSITE" id="PS50001"/>
    </source>
</evidence>
<feature type="region of interest" description="Disordered" evidence="7">
    <location>
        <begin position="490"/>
        <end position="565"/>
    </location>
</feature>
<dbReference type="FunFam" id="1.10.3500.10:FF:000006">
    <property type="entry name" value="Transcription elongation factor spt6"/>
    <property type="match status" value="1"/>
</dbReference>
<feature type="compositionally biased region" description="Acidic residues" evidence="7">
    <location>
        <begin position="229"/>
        <end position="253"/>
    </location>
</feature>
<evidence type="ECO:0000256" key="6">
    <source>
        <dbReference type="PROSITE-ProRule" id="PRU00191"/>
    </source>
</evidence>
<dbReference type="Pfam" id="PF14635">
    <property type="entry name" value="HHH_7"/>
    <property type="match status" value="1"/>
</dbReference>
<dbReference type="CDD" id="cd09918">
    <property type="entry name" value="SH2_Nterm_SPT6_like"/>
    <property type="match status" value="1"/>
</dbReference>
<dbReference type="GO" id="GO:0003677">
    <property type="term" value="F:DNA binding"/>
    <property type="evidence" value="ECO:0007669"/>
    <property type="project" value="InterPro"/>
</dbReference>
<dbReference type="FunFam" id="3.30.505.10:FF:000030">
    <property type="entry name" value="Transcription elongation factor spt6"/>
    <property type="match status" value="1"/>
</dbReference>
<protein>
    <recommendedName>
        <fullName evidence="8">SH2 domain-containing protein</fullName>
    </recommendedName>
</protein>
<dbReference type="Pfam" id="PF14633">
    <property type="entry name" value="SH2_2"/>
    <property type="match status" value="1"/>
</dbReference>
<dbReference type="Gene3D" id="1.10.10.650">
    <property type="entry name" value="RuvA domain 2-like"/>
    <property type="match status" value="1"/>
</dbReference>
<dbReference type="Gene3D" id="3.30.505.10">
    <property type="entry name" value="SH2 domain"/>
    <property type="match status" value="2"/>
</dbReference>
<evidence type="ECO:0000256" key="7">
    <source>
        <dbReference type="SAM" id="MobiDB-lite"/>
    </source>
</evidence>
<dbReference type="Pfam" id="PF14641">
    <property type="entry name" value="HTH_44"/>
    <property type="match status" value="1"/>
</dbReference>
<dbReference type="InterPro" id="IPR023323">
    <property type="entry name" value="Tex-like_dom_sf"/>
</dbReference>
<dbReference type="FunFam" id="3.30.505.10:FF:000089">
    <property type="entry name" value="Transcription elongation factor spt6"/>
    <property type="match status" value="1"/>
</dbReference>
<name>A0A8K0JYX8_LADFU</name>
<feature type="compositionally biased region" description="Acidic residues" evidence="7">
    <location>
        <begin position="171"/>
        <end position="190"/>
    </location>
</feature>
<keyword evidence="6" id="KW-0727">SH2 domain</keyword>
<comment type="caution">
    <text evidence="9">The sequence shown here is derived from an EMBL/GenBank/DDBJ whole genome shotgun (WGS) entry which is preliminary data.</text>
</comment>
<reference evidence="9" key="1">
    <citation type="submission" date="2013-04" db="EMBL/GenBank/DDBJ databases">
        <authorList>
            <person name="Qu J."/>
            <person name="Murali S.C."/>
            <person name="Bandaranaike D."/>
            <person name="Bellair M."/>
            <person name="Blankenburg K."/>
            <person name="Chao H."/>
            <person name="Dinh H."/>
            <person name="Doddapaneni H."/>
            <person name="Downs B."/>
            <person name="Dugan-Rocha S."/>
            <person name="Elkadiri S."/>
            <person name="Gnanaolivu R.D."/>
            <person name="Hernandez B."/>
            <person name="Javaid M."/>
            <person name="Jayaseelan J.C."/>
            <person name="Lee S."/>
            <person name="Li M."/>
            <person name="Ming W."/>
            <person name="Munidasa M."/>
            <person name="Muniz J."/>
            <person name="Nguyen L."/>
            <person name="Ongeri F."/>
            <person name="Osuji N."/>
            <person name="Pu L.-L."/>
            <person name="Puazo M."/>
            <person name="Qu C."/>
            <person name="Quiroz J."/>
            <person name="Raj R."/>
            <person name="Weissenberger G."/>
            <person name="Xin Y."/>
            <person name="Zou X."/>
            <person name="Han Y."/>
            <person name="Richards S."/>
            <person name="Worley K."/>
            <person name="Muzny D."/>
            <person name="Gibbs R."/>
        </authorList>
    </citation>
    <scope>NUCLEOTIDE SEQUENCE</scope>
    <source>
        <strain evidence="9">Sampled in the wild</strain>
    </source>
</reference>
<sequence>MADFLDSEAEESEEEAELDNYEKKKLKKLRAMDSDDDEEDEEDDEERIREELKDLIDDNPIEESDGDDSDGSGGSKKRKKGSDDEDDFDDRLEDEDYDLIEENLGVKVERRKRFKRLKRFQDEESDEEKGEEKEDERDAIANELFEGSDHEREDLDDERGSERGPRTDTERFDEEASEGEYSETDDFIVDDDGRPITEKRRKRKAIFSDAALQEAQDIFGVDFDFDEFEKYDDEYEEEEDEEEDEYIDDDEGEDMPRRRKPKKAIQKKATKTSIFEIYEPSELKRGHFTDLDHEIRVTDIPERMQLREVPVTSVPEGSDELDDEADWIYKQAFCRPSISSQDGPRGNENQERLKKGPQTAGKIKKALDFMRNQHLEVPFIAFYRKEYVQPELNINDLWKVYKYDEKWCQLRARKNNLIKLFEKMRNYQLDQLMKAPDAPIADNVRVMKDEDIDRLKGVQTVEELKDVYTHFLLYYSHEFPAMQEAWKQKQKVAAAERRSKSKKKKKRRKKKKAEGEDGEEGLAEEEGEDEENEEEDEEEDAEGEEGGEEGEEEPEEEDILESETLKRAVRSGPYTICRKAGLDGLAKKFGLSPEQFAENLRDNYQRHEVEQEPVEPSDVALEFTSSQFSSVEDVLRAAKFMVATQLSREPLVRKCVRETYFERAKITVRPTKKGMKEIDESHPCYSMKYVKNKPVRDLAGDQFLKLTLAEEDKLIEMKISEDIDGITTSSYIEEVKQLYYRDEFSKNVQDWNALRVECVDLALTQLLLPVLRKELQARLLSEARDSVLKSCCRKLYNWLKVAPYAVEFPDEDEEEWDTGKGGNQIRVMAVAYVPDLSQAAFACLVTSDRDCSDYLRLPHLLKRKDAWREDQKRQKEADLVALRNFIGTKKPHVICVGGESREAMMVAADLREIIGQLVEDEQFPQISVEICDNELAKIYANSIKGENDFRDYPMLLRQAISTARRMQDPLIEFSQLCTSDEEILCLRFHPLQEHIPKEELLEALSLEFVNRTNEVGVDINVAVQMPYTANLVQFVCGLGPRKGQALLKTLKQTNQRLENRTQLVTACHMGPKVFINCAGFIKIDTNSLGDSLDVLLNKKCSVLDGSRVHPETYEWARKMAVDALEYEDEDANPAGALEEILEAPERLKDLDLDAFAEELERQDPFYDTESEEKDLKTQEEANKMKQRLTYIKRVIVHPSFHNISYKEAEKIMEQMDQGEVIVRPSSKGADHLTVTWKVTDGIYQHVDVREEGKENAFSLGQSLWIGNEEFEDLDEIIARYVNPMAAHVRDALSFRYYRETGGGNRDKAEEYLKEEKKKNMSKIHYLISASQEYPGKFLLSYLPRLKIRHEYITVTPEGFRLRQQIFDSLGSLFRWFKEHFRDPIPGTPSTPRGGTTVGGGSTGRPTPYLNTPNISIATFQKVRVLAPYTPSGQTPFMTPYQTPHGSSQTPRYGQQTPSHHAVVAGGITPNSSGTPFLHPGAVTPGHRTPSHRTPHHHVLHQTPTYMSQPATPQSRLPVTLLTIHIPLEEAPLVTIVLLGHMLILAQPISAEPTDWRKAAEAWARLKQREAGWANAISPSGSVTPRQDANRSTPRSGGAGTPRYDEGRKTPRGSSRNGMPLGPSAMGGYQSVQGSQKSPRVGSATPRSTPSGRDSARSTPHTNTSPRSMVESSIGGDATPLYDEN</sequence>
<dbReference type="GO" id="GO:0031491">
    <property type="term" value="F:nucleosome binding"/>
    <property type="evidence" value="ECO:0007669"/>
    <property type="project" value="TreeGrafter"/>
</dbReference>
<proteinExistence type="inferred from homology"/>
<dbReference type="GO" id="GO:0008023">
    <property type="term" value="C:transcription elongation factor complex"/>
    <property type="evidence" value="ECO:0007669"/>
    <property type="project" value="TreeGrafter"/>
</dbReference>
<feature type="compositionally biased region" description="Basic and acidic residues" evidence="7">
    <location>
        <begin position="147"/>
        <end position="170"/>
    </location>
</feature>
<evidence type="ECO:0000256" key="3">
    <source>
        <dbReference type="ARBA" id="ARBA00023163"/>
    </source>
</evidence>
<dbReference type="Gene3D" id="3.30.420.140">
    <property type="entry name" value="YqgF/RNase H-like domain"/>
    <property type="match status" value="1"/>
</dbReference>
<evidence type="ECO:0000313" key="10">
    <source>
        <dbReference type="Proteomes" id="UP000792457"/>
    </source>
</evidence>
<evidence type="ECO:0000256" key="2">
    <source>
        <dbReference type="ARBA" id="ARBA00009253"/>
    </source>
</evidence>
<feature type="compositionally biased region" description="Low complexity" evidence="7">
    <location>
        <begin position="1383"/>
        <end position="1394"/>
    </location>
</feature>
<feature type="region of interest" description="Disordered" evidence="7">
    <location>
        <begin position="229"/>
        <end position="264"/>
    </location>
</feature>
<evidence type="ECO:0000256" key="1">
    <source>
        <dbReference type="ARBA" id="ARBA00004123"/>
    </source>
</evidence>
<feature type="compositionally biased region" description="Acidic residues" evidence="7">
    <location>
        <begin position="57"/>
        <end position="70"/>
    </location>
</feature>
<dbReference type="InterPro" id="IPR028088">
    <property type="entry name" value="Spt6_HTH_DNA-bd_dom"/>
</dbReference>
<evidence type="ECO:0000256" key="4">
    <source>
        <dbReference type="ARBA" id="ARBA00023242"/>
    </source>
</evidence>
<keyword evidence="10" id="KW-1185">Reference proteome</keyword>
<feature type="compositionally biased region" description="Acidic residues" evidence="7">
    <location>
        <begin position="516"/>
        <end position="561"/>
    </location>
</feature>
<feature type="compositionally biased region" description="Acidic residues" evidence="7">
    <location>
        <begin position="1"/>
        <end position="19"/>
    </location>
</feature>